<accession>A0AAE0I8Z8</accession>
<feature type="region of interest" description="Disordered" evidence="2">
    <location>
        <begin position="51"/>
        <end position="85"/>
    </location>
</feature>
<reference evidence="4" key="1">
    <citation type="journal article" date="2023" name="Mol. Phylogenet. Evol.">
        <title>Genome-scale phylogeny and comparative genomics of the fungal order Sordariales.</title>
        <authorList>
            <person name="Hensen N."/>
            <person name="Bonometti L."/>
            <person name="Westerberg I."/>
            <person name="Brannstrom I.O."/>
            <person name="Guillou S."/>
            <person name="Cros-Aarteil S."/>
            <person name="Calhoun S."/>
            <person name="Haridas S."/>
            <person name="Kuo A."/>
            <person name="Mondo S."/>
            <person name="Pangilinan J."/>
            <person name="Riley R."/>
            <person name="LaButti K."/>
            <person name="Andreopoulos B."/>
            <person name="Lipzen A."/>
            <person name="Chen C."/>
            <person name="Yan M."/>
            <person name="Daum C."/>
            <person name="Ng V."/>
            <person name="Clum A."/>
            <person name="Steindorff A."/>
            <person name="Ohm R.A."/>
            <person name="Martin F."/>
            <person name="Silar P."/>
            <person name="Natvig D.O."/>
            <person name="Lalanne C."/>
            <person name="Gautier V."/>
            <person name="Ament-Velasquez S.L."/>
            <person name="Kruys A."/>
            <person name="Hutchinson M.I."/>
            <person name="Powell A.J."/>
            <person name="Barry K."/>
            <person name="Miller A.N."/>
            <person name="Grigoriev I.V."/>
            <person name="Debuchy R."/>
            <person name="Gladieux P."/>
            <person name="Hiltunen Thoren M."/>
            <person name="Johannesson H."/>
        </authorList>
    </citation>
    <scope>NUCLEOTIDE SEQUENCE</scope>
    <source>
        <strain evidence="4">SMH4131-1</strain>
    </source>
</reference>
<dbReference type="EMBL" id="JAUEPO010000005">
    <property type="protein sequence ID" value="KAK3320489.1"/>
    <property type="molecule type" value="Genomic_DNA"/>
</dbReference>
<feature type="region of interest" description="Disordered" evidence="2">
    <location>
        <begin position="183"/>
        <end position="226"/>
    </location>
</feature>
<keyword evidence="5" id="KW-1185">Reference proteome</keyword>
<feature type="coiled-coil region" evidence="1">
    <location>
        <begin position="562"/>
        <end position="589"/>
    </location>
</feature>
<feature type="region of interest" description="Disordered" evidence="2">
    <location>
        <begin position="140"/>
        <end position="167"/>
    </location>
</feature>
<dbReference type="Proteomes" id="UP001286456">
    <property type="component" value="Unassembled WGS sequence"/>
</dbReference>
<keyword evidence="3" id="KW-0812">Transmembrane</keyword>
<feature type="compositionally biased region" description="Acidic residues" evidence="2">
    <location>
        <begin position="68"/>
        <end position="85"/>
    </location>
</feature>
<keyword evidence="3" id="KW-0472">Membrane</keyword>
<feature type="transmembrane region" description="Helical" evidence="3">
    <location>
        <begin position="644"/>
        <end position="668"/>
    </location>
</feature>
<name>A0AAE0I8Z8_9PEZI</name>
<keyword evidence="1" id="KW-0175">Coiled coil</keyword>
<feature type="region of interest" description="Disordered" evidence="2">
    <location>
        <begin position="736"/>
        <end position="782"/>
    </location>
</feature>
<sequence length="807" mass="88921">MLSTLRKRVSYGRTASGTISAPMWPYDNSNQDWFNRASENKPYLLLANQGEQQVDGADSGSVCRDGATDDAQEESEDDGGDDEVEDIAEEDITIDPVRLFMRKQGGEEHKMQQALRENTVAGFCVRGSPPVSGGLGPTIAVIDDRSRDHGTAGKDTDNPGRSRPYLGPLSAEQLFAALNEPRFYGITSPDPETASEVGADGETDSGADGDTDSGTDRGEPAGHRHRNYLGDFSRLCSGALGSFGPVLRLRRPPSPVPEPASHTNCPNEVDAERRIVFMPNLDASGIKVLAKTASITQLEALSSLFIRHLQPEPSISVTIPARGFTTFKLAVHLPHYVLREHPVLRQDRRPNADGSGPLRRSYELRCLTPADPDKRMCLYEVQTSIVVTGIGDSVWAAYGVADTYFEPGYKESSDSLDHYTPKKKRLVHDPIAGTNTIWLNKPIWSPREYLLTVFDIRLKGVERECSLVCATLKNAVSQRTRNQQHPNNPVPNSKRRQNIMDSYEWNEEMLLILTTHIYYVGSMLTQWEMFNQGDIGYFHQDSDSPSYFLPAAATSDGMSRLLQSIRKNYEQLQSHLRTFEELRRRVEGNRKLVATQLGVENYHTAVYSATLNKILIIITILCIPPALASSLFNMQGVLPFAPSLSYFGCVLLILFLLVLAVGIAMYYLDALVHGGEALLLSVRANAIPAMAALLNRVIALYSQHGLLGRGRLPVDREALDAADDNMNDNDNDIIAEEEEEEEPTSSTTTTAMNGPVRIEGSSSSPPGWAPQSDGPSSSELGIFRRLTFPRRTRTGDLESGIPLQVLG</sequence>
<feature type="compositionally biased region" description="Basic and acidic residues" evidence="2">
    <location>
        <begin position="142"/>
        <end position="160"/>
    </location>
</feature>
<evidence type="ECO:0000256" key="1">
    <source>
        <dbReference type="SAM" id="Coils"/>
    </source>
</evidence>
<dbReference type="AlphaFoldDB" id="A0AAE0I8Z8"/>
<organism evidence="4 5">
    <name type="scientific">Cercophora scortea</name>
    <dbReference type="NCBI Taxonomy" id="314031"/>
    <lineage>
        <taxon>Eukaryota</taxon>
        <taxon>Fungi</taxon>
        <taxon>Dikarya</taxon>
        <taxon>Ascomycota</taxon>
        <taxon>Pezizomycotina</taxon>
        <taxon>Sordariomycetes</taxon>
        <taxon>Sordariomycetidae</taxon>
        <taxon>Sordariales</taxon>
        <taxon>Lasiosphaeriaceae</taxon>
        <taxon>Cercophora</taxon>
    </lineage>
</organism>
<evidence type="ECO:0000256" key="2">
    <source>
        <dbReference type="SAM" id="MobiDB-lite"/>
    </source>
</evidence>
<keyword evidence="3" id="KW-1133">Transmembrane helix</keyword>
<proteinExistence type="predicted"/>
<evidence type="ECO:0000256" key="3">
    <source>
        <dbReference type="SAM" id="Phobius"/>
    </source>
</evidence>
<comment type="caution">
    <text evidence="4">The sequence shown here is derived from an EMBL/GenBank/DDBJ whole genome shotgun (WGS) entry which is preliminary data.</text>
</comment>
<protein>
    <submittedName>
        <fullName evidence="4">Uncharacterized protein</fullName>
    </submittedName>
</protein>
<feature type="transmembrane region" description="Helical" evidence="3">
    <location>
        <begin position="614"/>
        <end position="632"/>
    </location>
</feature>
<feature type="compositionally biased region" description="Acidic residues" evidence="2">
    <location>
        <begin position="199"/>
        <end position="213"/>
    </location>
</feature>
<evidence type="ECO:0000313" key="5">
    <source>
        <dbReference type="Proteomes" id="UP001286456"/>
    </source>
</evidence>
<evidence type="ECO:0000313" key="4">
    <source>
        <dbReference type="EMBL" id="KAK3320489.1"/>
    </source>
</evidence>
<gene>
    <name evidence="4" type="ORF">B0T19DRAFT_241549</name>
</gene>
<reference evidence="4" key="2">
    <citation type="submission" date="2023-06" db="EMBL/GenBank/DDBJ databases">
        <authorList>
            <consortium name="Lawrence Berkeley National Laboratory"/>
            <person name="Haridas S."/>
            <person name="Hensen N."/>
            <person name="Bonometti L."/>
            <person name="Westerberg I."/>
            <person name="Brannstrom I.O."/>
            <person name="Guillou S."/>
            <person name="Cros-Aarteil S."/>
            <person name="Calhoun S."/>
            <person name="Kuo A."/>
            <person name="Mondo S."/>
            <person name="Pangilinan J."/>
            <person name="Riley R."/>
            <person name="Labutti K."/>
            <person name="Andreopoulos B."/>
            <person name="Lipzen A."/>
            <person name="Chen C."/>
            <person name="Yanf M."/>
            <person name="Daum C."/>
            <person name="Ng V."/>
            <person name="Clum A."/>
            <person name="Steindorff A."/>
            <person name="Ohm R."/>
            <person name="Martin F."/>
            <person name="Silar P."/>
            <person name="Natvig D."/>
            <person name="Lalanne C."/>
            <person name="Gautier V."/>
            <person name="Ament-Velasquez S.L."/>
            <person name="Kruys A."/>
            <person name="Hutchinson M.I."/>
            <person name="Powell A.J."/>
            <person name="Barry K."/>
            <person name="Miller A.N."/>
            <person name="Grigoriev I.V."/>
            <person name="Debuchy R."/>
            <person name="Gladieux P."/>
            <person name="Thoren M.H."/>
            <person name="Johannesson H."/>
        </authorList>
    </citation>
    <scope>NUCLEOTIDE SEQUENCE</scope>
    <source>
        <strain evidence="4">SMH4131-1</strain>
    </source>
</reference>